<organism evidence="1">
    <name type="scientific">Arundo donax</name>
    <name type="common">Giant reed</name>
    <name type="synonym">Donax arundinaceus</name>
    <dbReference type="NCBI Taxonomy" id="35708"/>
    <lineage>
        <taxon>Eukaryota</taxon>
        <taxon>Viridiplantae</taxon>
        <taxon>Streptophyta</taxon>
        <taxon>Embryophyta</taxon>
        <taxon>Tracheophyta</taxon>
        <taxon>Spermatophyta</taxon>
        <taxon>Magnoliopsida</taxon>
        <taxon>Liliopsida</taxon>
        <taxon>Poales</taxon>
        <taxon>Poaceae</taxon>
        <taxon>PACMAD clade</taxon>
        <taxon>Arundinoideae</taxon>
        <taxon>Arundineae</taxon>
        <taxon>Arundo</taxon>
    </lineage>
</organism>
<evidence type="ECO:0000313" key="1">
    <source>
        <dbReference type="EMBL" id="JAE31818.1"/>
    </source>
</evidence>
<accession>A0A0A9HFW4</accession>
<reference evidence="1" key="1">
    <citation type="submission" date="2014-09" db="EMBL/GenBank/DDBJ databases">
        <authorList>
            <person name="Magalhaes I.L.F."/>
            <person name="Oliveira U."/>
            <person name="Santos F.R."/>
            <person name="Vidigal T.H.D.A."/>
            <person name="Brescovit A.D."/>
            <person name="Santos A.J."/>
        </authorList>
    </citation>
    <scope>NUCLEOTIDE SEQUENCE</scope>
    <source>
        <tissue evidence="1">Shoot tissue taken approximately 20 cm above the soil surface</tissue>
    </source>
</reference>
<sequence>MLFSILVGLSISSFTRFSLVGLAWPRNMRKEGMVLYKLCRHGNIV</sequence>
<reference evidence="1" key="2">
    <citation type="journal article" date="2015" name="Data Brief">
        <title>Shoot transcriptome of the giant reed, Arundo donax.</title>
        <authorList>
            <person name="Barrero R.A."/>
            <person name="Guerrero F.D."/>
            <person name="Moolhuijzen P."/>
            <person name="Goolsby J.A."/>
            <person name="Tidwell J."/>
            <person name="Bellgard S.E."/>
            <person name="Bellgard M.I."/>
        </authorList>
    </citation>
    <scope>NUCLEOTIDE SEQUENCE</scope>
    <source>
        <tissue evidence="1">Shoot tissue taken approximately 20 cm above the soil surface</tissue>
    </source>
</reference>
<proteinExistence type="predicted"/>
<name>A0A0A9HFW4_ARUDO</name>
<dbReference type="EMBL" id="GBRH01166078">
    <property type="protein sequence ID" value="JAE31818.1"/>
    <property type="molecule type" value="Transcribed_RNA"/>
</dbReference>
<dbReference type="AlphaFoldDB" id="A0A0A9HFW4"/>
<protein>
    <submittedName>
        <fullName evidence="1">Uncharacterized protein</fullName>
    </submittedName>
</protein>